<keyword evidence="5" id="KW-1185">Reference proteome</keyword>
<comment type="caution">
    <text evidence="4">The sequence shown here is derived from an EMBL/GenBank/DDBJ whole genome shotgun (WGS) entry which is preliminary data.</text>
</comment>
<keyword evidence="1" id="KW-0732">Signal</keyword>
<keyword evidence="2" id="KW-1015">Disulfide bond</keyword>
<dbReference type="SMART" id="SM00560">
    <property type="entry name" value="LamGL"/>
    <property type="match status" value="2"/>
</dbReference>
<evidence type="ECO:0000259" key="3">
    <source>
        <dbReference type="SMART" id="SM00560"/>
    </source>
</evidence>
<dbReference type="GO" id="GO:0006955">
    <property type="term" value="P:immune response"/>
    <property type="evidence" value="ECO:0007669"/>
    <property type="project" value="InterPro"/>
</dbReference>
<dbReference type="PANTHER" id="PTHR46943">
    <property type="entry name" value="PENTRAXIN-RELATED PROTEIN PTX3"/>
    <property type="match status" value="1"/>
</dbReference>
<dbReference type="Pfam" id="PF13385">
    <property type="entry name" value="Laminin_G_3"/>
    <property type="match status" value="2"/>
</dbReference>
<dbReference type="Proteomes" id="UP000312512">
    <property type="component" value="Unassembled WGS sequence"/>
</dbReference>
<sequence length="1149" mass="121846">MRMPPGGSARRLMVTALAVCLVSIAPVRTSSAAATEPEPPRGSAVTETEATREARSSGQPVEVLALRGESREVRALPSGTFELVQHQRPVRTRKDGAWTQVNPELTRLPGGGLGPIASTVDLRLSEGGSGPFVTMGRAGRTLSLSWPKPLPAPVVEGDTATYPEVLPGVDLSVRADVDGFSHLLVVKTPEAARNPALARLRLRTESPDLDLAADAAGVLRASDKVTGGEVFEAPAPLMWDSGPPAVGLLSDGQAREAGPVEGSRVERVGVGLARGELALVPDRDLLTDPGTHFPVYIDPVWKTVGEAARLMVSSGYPTTTYYNWSGTQGVGLCDVQFDGACVKDQKKRLFFRMPISAIAGKVVLSAEFIAYETHAYNCSNPTSVQLWHASGFGSSSTWNSTDDNWIKHLTSRDVAYCSRTPVEFGGSALLAAVKTAVTNKDTNIYFGLRAYSESTMAWWKRFTADADLRIQYNTPPPQPLMKNLSMSPGGPCVSSPAPTVNRPPIMYAVLTDPDSGSAAKLQAQFRILWDDSAGVWDSPLTEAKTTGSTFQMSAPPTIPQNKLLGWHVRAWDGYQWSPWSSAGEATGCYFSYDAAAPPPPSLTSADYPPSDPDDPDDPWYDGVGRYGSFTVSTTQSDVNRYWVGINTTPTSAGEYRPATPGGPVTIQVAPTRAGVNFLYVKALDAAGNASAATTYMFRVNAGAAPRAHWNLDEPAGATSLSAGVRPGTGAVTTQVSGGVTLGVDGQVGTAMHGDGSTGYAETSGPVVDTSKTYSVGAWVKLAHTNGFATAVNQDGNVVSGFYLQYVQDDNRWSFSLSNADAVQGGVRVRSVAPPEVGEWTHLLGVYDAVAKTARLYVNGVLQEEKPFTVTWNATGPMAIGRAKHNGAKVDFFPGEIDDVQVFDRLVSAEEAADLFSHHPVLAGRWTLNTGGEDGTSHGRHLTMAGDAHVDQVGWLGSPPGALVLDGAGDYAATAGPVISTSRSFTVAGWVTAAGRPTARSAVFSQAGAVNSGFTVRYDPSAAGGAGGWQVEMPDSDASGAAGQRAEHSAYQSQLAWDHVAVVYDSFEDVLRLYVNGWLEETEERVSVRWHTVGFDATGAFQLGRAKAAGAWGEYWPGAIDDVWAFSGVLSQEQIQTLAGYTELPSDSPF</sequence>
<dbReference type="PANTHER" id="PTHR46943:SF1">
    <property type="entry name" value="PENTRAXIN-RELATED PROTEIN PTX3"/>
    <property type="match status" value="1"/>
</dbReference>
<organism evidence="4 5">
    <name type="scientific">Nonomuraea phyllanthi</name>
    <dbReference type="NCBI Taxonomy" id="2219224"/>
    <lineage>
        <taxon>Bacteria</taxon>
        <taxon>Bacillati</taxon>
        <taxon>Actinomycetota</taxon>
        <taxon>Actinomycetes</taxon>
        <taxon>Streptosporangiales</taxon>
        <taxon>Streptosporangiaceae</taxon>
        <taxon>Nonomuraea</taxon>
    </lineage>
</organism>
<dbReference type="OrthoDB" id="176279at2"/>
<dbReference type="AlphaFoldDB" id="A0A5C4WN34"/>
<evidence type="ECO:0000313" key="5">
    <source>
        <dbReference type="Proteomes" id="UP000312512"/>
    </source>
</evidence>
<feature type="domain" description="LamG-like jellyroll fold" evidence="3">
    <location>
        <begin position="982"/>
        <end position="1132"/>
    </location>
</feature>
<dbReference type="Gene3D" id="2.60.120.200">
    <property type="match status" value="2"/>
</dbReference>
<dbReference type="InterPro" id="IPR013320">
    <property type="entry name" value="ConA-like_dom_sf"/>
</dbReference>
<dbReference type="RefSeq" id="WP_139630502.1">
    <property type="nucleotide sequence ID" value="NZ_VDLX02000004.1"/>
</dbReference>
<dbReference type="EMBL" id="VDLX02000004">
    <property type="protein sequence ID" value="KAB8195071.1"/>
    <property type="molecule type" value="Genomic_DNA"/>
</dbReference>
<name>A0A5C4WN34_9ACTN</name>
<evidence type="ECO:0000256" key="1">
    <source>
        <dbReference type="ARBA" id="ARBA00022729"/>
    </source>
</evidence>
<protein>
    <submittedName>
        <fullName evidence="4">LamG domain-containing protein</fullName>
    </submittedName>
</protein>
<dbReference type="InterPro" id="IPR042837">
    <property type="entry name" value="PTX3"/>
</dbReference>
<dbReference type="SUPFAM" id="SSF49899">
    <property type="entry name" value="Concanavalin A-like lectins/glucanases"/>
    <property type="match status" value="2"/>
</dbReference>
<reference evidence="4 5" key="1">
    <citation type="submission" date="2019-10" db="EMBL/GenBank/DDBJ databases">
        <title>Nonomuraea sp. nov., isolated from Phyllanthus amarus.</title>
        <authorList>
            <person name="Klykleung N."/>
            <person name="Tanasupawat S."/>
        </authorList>
    </citation>
    <scope>NUCLEOTIDE SEQUENCE [LARGE SCALE GENOMIC DNA]</scope>
    <source>
        <strain evidence="4 5">PA1-10</strain>
    </source>
</reference>
<feature type="domain" description="LamG-like jellyroll fold" evidence="3">
    <location>
        <begin position="771"/>
        <end position="909"/>
    </location>
</feature>
<accession>A0A5C4WN34</accession>
<dbReference type="InterPro" id="IPR006558">
    <property type="entry name" value="LamG-like"/>
</dbReference>
<gene>
    <name evidence="4" type="ORF">FH608_011765</name>
</gene>
<proteinExistence type="predicted"/>
<evidence type="ECO:0000313" key="4">
    <source>
        <dbReference type="EMBL" id="KAB8195071.1"/>
    </source>
</evidence>
<evidence type="ECO:0000256" key="2">
    <source>
        <dbReference type="ARBA" id="ARBA00023157"/>
    </source>
</evidence>